<evidence type="ECO:0008006" key="3">
    <source>
        <dbReference type="Google" id="ProtNLM"/>
    </source>
</evidence>
<organism evidence="1 2">
    <name type="scientific">Lachnospira intestinalis</name>
    <dbReference type="NCBI Taxonomy" id="3133158"/>
    <lineage>
        <taxon>Bacteria</taxon>
        <taxon>Bacillati</taxon>
        <taxon>Bacillota</taxon>
        <taxon>Clostridia</taxon>
        <taxon>Lachnospirales</taxon>
        <taxon>Lachnospiraceae</taxon>
        <taxon>Lachnospira</taxon>
    </lineage>
</organism>
<dbReference type="PANTHER" id="PTHR30288:SF0">
    <property type="entry name" value="FLAGELLAR HOOK-ASSOCIATED PROTEIN 2"/>
    <property type="match status" value="1"/>
</dbReference>
<dbReference type="InterPro" id="IPR040026">
    <property type="entry name" value="FliD"/>
</dbReference>
<keyword evidence="2" id="KW-1185">Reference proteome</keyword>
<dbReference type="EMBL" id="JBBMFS010000003">
    <property type="protein sequence ID" value="MEQ2554381.1"/>
    <property type="molecule type" value="Genomic_DNA"/>
</dbReference>
<comment type="caution">
    <text evidence="1">The sequence shown here is derived from an EMBL/GenBank/DDBJ whole genome shotgun (WGS) entry which is preliminary data.</text>
</comment>
<evidence type="ECO:0000313" key="2">
    <source>
        <dbReference type="Proteomes" id="UP001546774"/>
    </source>
</evidence>
<name>A0ABV1H4Z3_9FIRM</name>
<protein>
    <recommendedName>
        <fullName evidence="3">Flagellar capping protein</fullName>
    </recommendedName>
</protein>
<dbReference type="PANTHER" id="PTHR30288">
    <property type="entry name" value="FLAGELLAR CAP/ASSEMBLY PROTEIN FLID"/>
    <property type="match status" value="1"/>
</dbReference>
<gene>
    <name evidence="1" type="ORF">WMO37_05020</name>
</gene>
<sequence length="431" mass="46912">MINSVYNYYAAQYGHREYSKYDTHSKAQLKSTFGRLQKINSQTPSYKIDFSDAALKYAIDLKENARELSQIADELSDESTDSITYKRSATSSSPQVIDAEYIGDSCVQDYEPLEVTVSQLACPQTNTGNFLQPNSKPFAAGEYSFDLQVQDLTYQFEFGVNATDTVTDTQQKIARLINQADIGLNAQLLTDGLGNSAISITSDATGIRGISPTIFHIQSQNSSDASDSNTELVSTLGLDRVTQYPANAVYSVNGTTATSVSNEVTIDNNYVLTFFDTTGKAPVTISMNTDTDAIADSIGELIGGYNNLISVTANDANEHFEGNEKLKKDFAGIAKSYNHLLNENGLSVTDNGTIAVDRDAIISAADNGTLGDIFSGLNAFKQAVQKKAEDISLNPMDYVNNKIIAYKNPLRPTNDPYNLSAYTGMIFDGYL</sequence>
<reference evidence="1" key="1">
    <citation type="submission" date="2024-03" db="EMBL/GenBank/DDBJ databases">
        <title>Human intestinal bacterial collection.</title>
        <authorList>
            <person name="Pauvert C."/>
            <person name="Hitch T.C.A."/>
            <person name="Clavel T."/>
        </authorList>
    </citation>
    <scope>NUCLEOTIDE SEQUENCE [LARGE SCALE GENOMIC DNA]</scope>
    <source>
        <strain evidence="1">CLA-AA-H89B</strain>
    </source>
</reference>
<evidence type="ECO:0000313" key="1">
    <source>
        <dbReference type="EMBL" id="MEQ2554381.1"/>
    </source>
</evidence>
<proteinExistence type="predicted"/>
<dbReference type="Proteomes" id="UP001546774">
    <property type="component" value="Unassembled WGS sequence"/>
</dbReference>
<accession>A0ABV1H4Z3</accession>